<organism evidence="2 3">
    <name type="scientific">Xenopus laevis</name>
    <name type="common">African clawed frog</name>
    <dbReference type="NCBI Taxonomy" id="8355"/>
    <lineage>
        <taxon>Eukaryota</taxon>
        <taxon>Metazoa</taxon>
        <taxon>Chordata</taxon>
        <taxon>Craniata</taxon>
        <taxon>Vertebrata</taxon>
        <taxon>Euteleostomi</taxon>
        <taxon>Amphibia</taxon>
        <taxon>Batrachia</taxon>
        <taxon>Anura</taxon>
        <taxon>Pipoidea</taxon>
        <taxon>Pipidae</taxon>
        <taxon>Xenopodinae</taxon>
        <taxon>Xenopus</taxon>
        <taxon>Xenopus</taxon>
    </lineage>
</organism>
<dbReference type="OMA" id="DVEICCC"/>
<keyword evidence="2" id="KW-1185">Reference proteome</keyword>
<protein>
    <submittedName>
        <fullName evidence="3">Cornifelin homolog</fullName>
    </submittedName>
</protein>
<sequence>MQQVVVNQQVTVALATQWRSGLCSCCDDVEICCCAFWCFPCFQCKTVSDFGECLCLPLIECHNLDLLVSTAMRAAVRERYHIQGSICNDCCTICCCYICIWCQMGREIKYRKSHMSTTTVQTTTVQPQHYPYR</sequence>
<dbReference type="OrthoDB" id="1045822at2759"/>
<dbReference type="InterPro" id="IPR006461">
    <property type="entry name" value="PLAC_motif_containing"/>
</dbReference>
<dbReference type="PANTHER" id="PTHR15907">
    <property type="entry name" value="DUF614 FAMILY PROTEIN-RELATED"/>
    <property type="match status" value="1"/>
</dbReference>
<gene>
    <name evidence="3" type="primary">LOC108711829</name>
</gene>
<dbReference type="NCBIfam" id="TIGR01571">
    <property type="entry name" value="A_thal_Cys_rich"/>
    <property type="match status" value="1"/>
</dbReference>
<reference evidence="3" key="1">
    <citation type="submission" date="2025-08" db="UniProtKB">
        <authorList>
            <consortium name="RefSeq"/>
        </authorList>
    </citation>
    <scope>IDENTIFICATION</scope>
    <source>
        <strain evidence="3">J_2021</strain>
        <tissue evidence="3">Erythrocytes</tissue>
    </source>
</reference>
<dbReference type="Proteomes" id="UP000186698">
    <property type="component" value="Chromosome 3L"/>
</dbReference>
<dbReference type="Bgee" id="108711829">
    <property type="expression patterns" value="Expressed in spleen and 11 other cell types or tissues"/>
</dbReference>
<accession>A0A1L8H4C3</accession>
<evidence type="ECO:0000313" key="2">
    <source>
        <dbReference type="Proteomes" id="UP000186698"/>
    </source>
</evidence>
<dbReference type="AlphaFoldDB" id="A0A1L8H4C3"/>
<dbReference type="PaxDb" id="8355-A0A1L8H4C3"/>
<evidence type="ECO:0000256" key="1">
    <source>
        <dbReference type="ARBA" id="ARBA00009024"/>
    </source>
</evidence>
<dbReference type="Pfam" id="PF04749">
    <property type="entry name" value="PLAC8"/>
    <property type="match status" value="1"/>
</dbReference>
<comment type="similarity">
    <text evidence="1">Belongs to the cornifelin family.</text>
</comment>
<dbReference type="RefSeq" id="XP_041443343.1">
    <property type="nucleotide sequence ID" value="XM_041587409.1"/>
</dbReference>
<evidence type="ECO:0000313" key="3">
    <source>
        <dbReference type="RefSeq" id="XP_041443343.1"/>
    </source>
</evidence>
<dbReference type="KEGG" id="xla:108711829"/>
<proteinExistence type="inferred from homology"/>
<name>A0A1L8H4C3_XENLA</name>
<dbReference type="GeneID" id="108711829"/>